<protein>
    <recommendedName>
        <fullName evidence="9">Peptidyl-prolyl cis-trans isomerase</fullName>
        <ecNumber evidence="9">5.2.1.8</ecNumber>
    </recommendedName>
</protein>
<dbReference type="Pfam" id="PF22199">
    <property type="entry name" value="FKBP26_IF"/>
    <property type="match status" value="1"/>
</dbReference>
<evidence type="ECO:0000256" key="5">
    <source>
        <dbReference type="ARBA" id="ARBA00023110"/>
    </source>
</evidence>
<dbReference type="InterPro" id="IPR046357">
    <property type="entry name" value="PPIase_dom_sf"/>
</dbReference>
<evidence type="ECO:0000256" key="6">
    <source>
        <dbReference type="ARBA" id="ARBA00023186"/>
    </source>
</evidence>
<dbReference type="InterPro" id="IPR001179">
    <property type="entry name" value="PPIase_FKBP_dom"/>
</dbReference>
<dbReference type="Gene3D" id="2.40.10.330">
    <property type="match status" value="1"/>
</dbReference>
<evidence type="ECO:0000256" key="9">
    <source>
        <dbReference type="RuleBase" id="RU003915"/>
    </source>
</evidence>
<keyword evidence="5 8" id="KW-0697">Rotamase</keyword>
<accession>A0A832YXU1</accession>
<dbReference type="PROSITE" id="PS50059">
    <property type="entry name" value="FKBP_PPIASE"/>
    <property type="match status" value="1"/>
</dbReference>
<name>A0A832YXU1_9CREN</name>
<dbReference type="GO" id="GO:0003755">
    <property type="term" value="F:peptidyl-prolyl cis-trans isomerase activity"/>
    <property type="evidence" value="ECO:0007669"/>
    <property type="project" value="UniProtKB-UniRule"/>
</dbReference>
<sequence length="238" mass="27281">MAISKNTFILVDYTIRVKDTNELVDTTIEEIAKRENKYDPEKVYAPILVIVGEGRLIPGFEEHIESSGEVGKEFTIEIPPEKAYGHRDPSKVKVLNARELLRNGVVPEVGKVVEIGGNIGIIRAVSGGRVLIDFNHPLAGKTLICTYKILKIIEDDAEKIRYLLHRRYRRMAPERFIVITDENEKKVTIELPREIYFDRDIQIVKALVAEEIYKYIGKYDTVIYVEKFSRTVTTEGRT</sequence>
<dbReference type="GO" id="GO:0005737">
    <property type="term" value="C:cytoplasm"/>
    <property type="evidence" value="ECO:0007669"/>
    <property type="project" value="UniProtKB-SubCell"/>
</dbReference>
<evidence type="ECO:0000313" key="11">
    <source>
        <dbReference type="EMBL" id="HIP56804.1"/>
    </source>
</evidence>
<dbReference type="Pfam" id="PF18046">
    <property type="entry name" value="FKBP26_C"/>
    <property type="match status" value="1"/>
</dbReference>
<dbReference type="SUPFAM" id="SSF54534">
    <property type="entry name" value="FKBP-like"/>
    <property type="match status" value="1"/>
</dbReference>
<evidence type="ECO:0000256" key="7">
    <source>
        <dbReference type="ARBA" id="ARBA00023235"/>
    </source>
</evidence>
<dbReference type="Gene3D" id="3.30.70.2210">
    <property type="match status" value="1"/>
</dbReference>
<comment type="subcellular location">
    <subcellularLocation>
        <location evidence="2">Cytoplasm</location>
    </subcellularLocation>
</comment>
<reference evidence="11" key="1">
    <citation type="journal article" date="2020" name="ISME J.">
        <title>Gammaproteobacteria mediating utilization of methyl-, sulfur- and petroleum organic compounds in deep ocean hydrothermal plumes.</title>
        <authorList>
            <person name="Zhou Z."/>
            <person name="Liu Y."/>
            <person name="Pan J."/>
            <person name="Cron B.R."/>
            <person name="Toner B.M."/>
            <person name="Anantharaman K."/>
            <person name="Breier J.A."/>
            <person name="Dick G.J."/>
            <person name="Li M."/>
        </authorList>
    </citation>
    <scope>NUCLEOTIDE SEQUENCE</scope>
    <source>
        <strain evidence="11">SZUA-1435</strain>
    </source>
</reference>
<evidence type="ECO:0000256" key="2">
    <source>
        <dbReference type="ARBA" id="ARBA00004496"/>
    </source>
</evidence>
<keyword evidence="4" id="KW-0963">Cytoplasm</keyword>
<dbReference type="EC" id="5.2.1.8" evidence="9"/>
<dbReference type="PANTHER" id="PTHR47861">
    <property type="entry name" value="FKBP-TYPE PEPTIDYL-PROLYL CIS-TRANS ISOMERASE SLYD"/>
    <property type="match status" value="1"/>
</dbReference>
<dbReference type="Gene3D" id="3.10.50.40">
    <property type="match status" value="1"/>
</dbReference>
<organism evidence="11 12">
    <name type="scientific">Ignisphaera aggregans</name>
    <dbReference type="NCBI Taxonomy" id="334771"/>
    <lineage>
        <taxon>Archaea</taxon>
        <taxon>Thermoproteota</taxon>
        <taxon>Thermoprotei</taxon>
        <taxon>Desulfurococcales</taxon>
        <taxon>Desulfurococcaceae</taxon>
        <taxon>Ignisphaera</taxon>
    </lineage>
</organism>
<gene>
    <name evidence="11" type="ORF">EYH02_01865</name>
</gene>
<dbReference type="Pfam" id="PF00254">
    <property type="entry name" value="FKBP_C"/>
    <property type="match status" value="1"/>
</dbReference>
<evidence type="ECO:0000256" key="1">
    <source>
        <dbReference type="ARBA" id="ARBA00000971"/>
    </source>
</evidence>
<dbReference type="Proteomes" id="UP000605805">
    <property type="component" value="Unassembled WGS sequence"/>
</dbReference>
<proteinExistence type="inferred from homology"/>
<evidence type="ECO:0000256" key="3">
    <source>
        <dbReference type="ARBA" id="ARBA00006577"/>
    </source>
</evidence>
<dbReference type="AlphaFoldDB" id="A0A832YXU1"/>
<evidence type="ECO:0000313" key="12">
    <source>
        <dbReference type="Proteomes" id="UP000605805"/>
    </source>
</evidence>
<evidence type="ECO:0000256" key="8">
    <source>
        <dbReference type="PROSITE-ProRule" id="PRU00277"/>
    </source>
</evidence>
<comment type="similarity">
    <text evidence="3 9">Belongs to the FKBP-type PPIase family.</text>
</comment>
<dbReference type="InterPro" id="IPR040825">
    <property type="entry name" value="FKBP26_C"/>
</dbReference>
<evidence type="ECO:0000256" key="4">
    <source>
        <dbReference type="ARBA" id="ARBA00022490"/>
    </source>
</evidence>
<comment type="caution">
    <text evidence="11">The sequence shown here is derived from an EMBL/GenBank/DDBJ whole genome shotgun (WGS) entry which is preliminary data.</text>
</comment>
<dbReference type="InterPro" id="IPR054016">
    <property type="entry name" value="FKBP26_IF"/>
</dbReference>
<keyword evidence="6" id="KW-0143">Chaperone</keyword>
<dbReference type="InterPro" id="IPR048261">
    <property type="entry name" value="SlpA/SlyD-like_ins_sf"/>
</dbReference>
<keyword evidence="7 8" id="KW-0413">Isomerase</keyword>
<evidence type="ECO:0000259" key="10">
    <source>
        <dbReference type="PROSITE" id="PS50059"/>
    </source>
</evidence>
<comment type="catalytic activity">
    <reaction evidence="1 8 9">
        <text>[protein]-peptidylproline (omega=180) = [protein]-peptidylproline (omega=0)</text>
        <dbReference type="Rhea" id="RHEA:16237"/>
        <dbReference type="Rhea" id="RHEA-COMP:10747"/>
        <dbReference type="Rhea" id="RHEA-COMP:10748"/>
        <dbReference type="ChEBI" id="CHEBI:83833"/>
        <dbReference type="ChEBI" id="CHEBI:83834"/>
        <dbReference type="EC" id="5.2.1.8"/>
    </reaction>
</comment>
<feature type="domain" description="PPIase FKBP-type" evidence="10">
    <location>
        <begin position="6"/>
        <end position="107"/>
    </location>
</feature>
<dbReference type="EMBL" id="DQTV01000038">
    <property type="protein sequence ID" value="HIP56804.1"/>
    <property type="molecule type" value="Genomic_DNA"/>
</dbReference>
<dbReference type="PANTHER" id="PTHR47861:SF3">
    <property type="entry name" value="FKBP-TYPE PEPTIDYL-PROLYL CIS-TRANS ISOMERASE SLYD"/>
    <property type="match status" value="1"/>
</dbReference>
<dbReference type="GO" id="GO:0042026">
    <property type="term" value="P:protein refolding"/>
    <property type="evidence" value="ECO:0007669"/>
    <property type="project" value="UniProtKB-ARBA"/>
</dbReference>